<evidence type="ECO:0000256" key="8">
    <source>
        <dbReference type="ARBA" id="ARBA00023196"/>
    </source>
</evidence>
<dbReference type="Gene3D" id="1.10.287.80">
    <property type="entry name" value="ATP synthase, gamma subunit, helix hairpin domain"/>
    <property type="match status" value="1"/>
</dbReference>
<accession>A0A367WRK2</accession>
<dbReference type="InterPro" id="IPR023632">
    <property type="entry name" value="ATP_synth_F1_gsu_CS"/>
</dbReference>
<keyword evidence="7 10" id="KW-0472">Membrane</keyword>
<dbReference type="PIRSF" id="PIRSF039089">
    <property type="entry name" value="ATP_synthase_gamma"/>
    <property type="match status" value="1"/>
</dbReference>
<proteinExistence type="inferred from homology"/>
<keyword evidence="5 10" id="KW-0375">Hydrogen ion transport</keyword>
<evidence type="ECO:0000256" key="1">
    <source>
        <dbReference type="ARBA" id="ARBA00003456"/>
    </source>
</evidence>
<evidence type="ECO:0000256" key="10">
    <source>
        <dbReference type="HAMAP-Rule" id="MF_00815"/>
    </source>
</evidence>
<dbReference type="GO" id="GO:0046933">
    <property type="term" value="F:proton-transporting ATP synthase activity, rotational mechanism"/>
    <property type="evidence" value="ECO:0007669"/>
    <property type="project" value="UniProtKB-UniRule"/>
</dbReference>
<evidence type="ECO:0000256" key="3">
    <source>
        <dbReference type="ARBA" id="ARBA00007681"/>
    </source>
</evidence>
<dbReference type="GO" id="GO:0042777">
    <property type="term" value="P:proton motive force-driven plasma membrane ATP synthesis"/>
    <property type="evidence" value="ECO:0007669"/>
    <property type="project" value="UniProtKB-UniRule"/>
</dbReference>
<dbReference type="AlphaFoldDB" id="A0A367WRK2"/>
<keyword evidence="4 10" id="KW-0813">Transport</keyword>
<dbReference type="SUPFAM" id="SSF52943">
    <property type="entry name" value="ATP synthase (F1-ATPase), gamma subunit"/>
    <property type="match status" value="1"/>
</dbReference>
<evidence type="ECO:0000313" key="12">
    <source>
        <dbReference type="Proteomes" id="UP000252517"/>
    </source>
</evidence>
<dbReference type="Gene3D" id="3.40.1380.10">
    <property type="match status" value="1"/>
</dbReference>
<keyword evidence="6 10" id="KW-0406">Ion transport</keyword>
<dbReference type="NCBIfam" id="TIGR01146">
    <property type="entry name" value="ATPsyn_F1gamma"/>
    <property type="match status" value="1"/>
</dbReference>
<reference evidence="11 12" key="1">
    <citation type="submission" date="2014-07" db="EMBL/GenBank/DDBJ databases">
        <title>Draft genome sequence of Thalassospira profundimaris S25-3-2.</title>
        <authorList>
            <person name="Lai Q."/>
            <person name="Shao Z."/>
        </authorList>
    </citation>
    <scope>NUCLEOTIDE SEQUENCE [LARGE SCALE GENOMIC DNA]</scope>
    <source>
        <strain evidence="11 12">S25-3-2</strain>
    </source>
</reference>
<evidence type="ECO:0000256" key="9">
    <source>
        <dbReference type="ARBA" id="ARBA00023310"/>
    </source>
</evidence>
<dbReference type="STRING" id="502049.TH15_09105"/>
<dbReference type="EMBL" id="JPWH01000022">
    <property type="protein sequence ID" value="RCK44105.1"/>
    <property type="molecule type" value="Genomic_DNA"/>
</dbReference>
<evidence type="ECO:0000256" key="5">
    <source>
        <dbReference type="ARBA" id="ARBA00022781"/>
    </source>
</evidence>
<keyword evidence="9 10" id="KW-0066">ATP synthesis</keyword>
<protein>
    <recommendedName>
        <fullName evidence="10">ATP synthase gamma chain</fullName>
    </recommendedName>
    <alternativeName>
        <fullName evidence="10">ATP synthase F1 sector gamma subunit</fullName>
    </alternativeName>
    <alternativeName>
        <fullName evidence="10">F-ATPase gamma subunit</fullName>
    </alternativeName>
</protein>
<dbReference type="InterPro" id="IPR035968">
    <property type="entry name" value="ATP_synth_F1_ATPase_gsu"/>
</dbReference>
<comment type="function">
    <text evidence="1 10">Produces ATP from ADP in the presence of a proton gradient across the membrane. The gamma chain is believed to be important in regulating ATPase activity and the flow of protons through the CF(0) complex.</text>
</comment>
<dbReference type="NCBIfam" id="NF004146">
    <property type="entry name" value="PRK05621.1-4"/>
    <property type="match status" value="1"/>
</dbReference>
<dbReference type="RefSeq" id="WP_114089996.1">
    <property type="nucleotide sequence ID" value="NZ_JPWH01000022.1"/>
</dbReference>
<evidence type="ECO:0000256" key="4">
    <source>
        <dbReference type="ARBA" id="ARBA00022448"/>
    </source>
</evidence>
<comment type="caution">
    <text evidence="11">The sequence shown here is derived from an EMBL/GenBank/DDBJ whole genome shotgun (WGS) entry which is preliminary data.</text>
</comment>
<dbReference type="GO" id="GO:0005524">
    <property type="term" value="F:ATP binding"/>
    <property type="evidence" value="ECO:0007669"/>
    <property type="project" value="UniProtKB-UniRule"/>
</dbReference>
<dbReference type="GO" id="GO:0045259">
    <property type="term" value="C:proton-transporting ATP synthase complex"/>
    <property type="evidence" value="ECO:0007669"/>
    <property type="project" value="UniProtKB-KW"/>
</dbReference>
<dbReference type="GO" id="GO:0005886">
    <property type="term" value="C:plasma membrane"/>
    <property type="evidence" value="ECO:0007669"/>
    <property type="project" value="UniProtKB-SubCell"/>
</dbReference>
<dbReference type="PANTHER" id="PTHR11693">
    <property type="entry name" value="ATP SYNTHASE GAMMA CHAIN"/>
    <property type="match status" value="1"/>
</dbReference>
<dbReference type="PROSITE" id="PS00153">
    <property type="entry name" value="ATPASE_GAMMA"/>
    <property type="match status" value="1"/>
</dbReference>
<evidence type="ECO:0000256" key="7">
    <source>
        <dbReference type="ARBA" id="ARBA00023136"/>
    </source>
</evidence>
<dbReference type="PRINTS" id="PR00126">
    <property type="entry name" value="ATPASEGAMMA"/>
</dbReference>
<evidence type="ECO:0000256" key="6">
    <source>
        <dbReference type="ARBA" id="ARBA00023065"/>
    </source>
</evidence>
<dbReference type="HAMAP" id="MF_00815">
    <property type="entry name" value="ATP_synth_gamma_bact"/>
    <property type="match status" value="1"/>
</dbReference>
<evidence type="ECO:0000256" key="2">
    <source>
        <dbReference type="ARBA" id="ARBA00004170"/>
    </source>
</evidence>
<sequence length="298" mass="31816">MASLKDLRSRIASVKSTRKITSAMKMVAASKLRRSQDAAEAARPYAERMGTMLGRLAAAVGGSQGAPKLLSGTGREDTHLMVVFTADRGLCGGFNASIVKAARAKIRALKADGKTVKIICVGRKGADALKRDNGDAIIARYSGIEGKKGIDFSEASAVADKVLELFDNGEFDVCTIFYNKFVSAISQVVTEQQLVPFAGEAQEDNQEADGKGASAIYEYEPSEEAILADLLPRNVGVQIFGAMLESSASEHGARMSAMDNATRNAGDMIDRLSIQYNRSRQAQITNELIEIISGAEAL</sequence>
<dbReference type="Pfam" id="PF00231">
    <property type="entry name" value="ATP-synt"/>
    <property type="match status" value="1"/>
</dbReference>
<keyword evidence="10" id="KW-1003">Cell membrane</keyword>
<dbReference type="PANTHER" id="PTHR11693:SF22">
    <property type="entry name" value="ATP SYNTHASE SUBUNIT GAMMA, MITOCHONDRIAL"/>
    <property type="match status" value="1"/>
</dbReference>
<keyword evidence="8 10" id="KW-0139">CF(1)</keyword>
<dbReference type="CDD" id="cd12151">
    <property type="entry name" value="F1-ATPase_gamma"/>
    <property type="match status" value="1"/>
</dbReference>
<comment type="similarity">
    <text evidence="3 10">Belongs to the ATPase gamma chain family.</text>
</comment>
<evidence type="ECO:0000313" key="11">
    <source>
        <dbReference type="EMBL" id="RCK44105.1"/>
    </source>
</evidence>
<comment type="subunit">
    <text evidence="10">F-type ATPases have 2 components, CF(1) - the catalytic core - and CF(0) - the membrane proton channel. CF(1) has five subunits: alpha(3), beta(3), gamma(1), delta(1), epsilon(1). CF(0) has three main subunits: a, b and c.</text>
</comment>
<dbReference type="InterPro" id="IPR000131">
    <property type="entry name" value="ATP_synth_F1_gsu"/>
</dbReference>
<dbReference type="FunFam" id="1.10.287.80:FF:000001">
    <property type="entry name" value="ATP synthase gamma chain"/>
    <property type="match status" value="1"/>
</dbReference>
<name>A0A367WRK2_9PROT</name>
<dbReference type="OrthoDB" id="9812769at2"/>
<organism evidence="11 12">
    <name type="scientific">Thalassospira profundimaris</name>
    <dbReference type="NCBI Taxonomy" id="502049"/>
    <lineage>
        <taxon>Bacteria</taxon>
        <taxon>Pseudomonadati</taxon>
        <taxon>Pseudomonadota</taxon>
        <taxon>Alphaproteobacteria</taxon>
        <taxon>Rhodospirillales</taxon>
        <taxon>Thalassospiraceae</taxon>
        <taxon>Thalassospira</taxon>
    </lineage>
</organism>
<comment type="subcellular location">
    <subcellularLocation>
        <location evidence="10">Cell membrane</location>
        <topology evidence="10">Peripheral membrane protein</topology>
    </subcellularLocation>
    <subcellularLocation>
        <location evidence="2">Membrane</location>
        <topology evidence="2">Peripheral membrane protein</topology>
    </subcellularLocation>
</comment>
<dbReference type="Proteomes" id="UP000252517">
    <property type="component" value="Unassembled WGS sequence"/>
</dbReference>
<gene>
    <name evidence="10" type="primary">atpG</name>
    <name evidence="11" type="ORF">TH25_20440</name>
</gene>